<dbReference type="InterPro" id="IPR027417">
    <property type="entry name" value="P-loop_NTPase"/>
</dbReference>
<evidence type="ECO:0000256" key="4">
    <source>
        <dbReference type="ARBA" id="ARBA00022552"/>
    </source>
</evidence>
<dbReference type="SUPFAM" id="SSF52540">
    <property type="entry name" value="P-loop containing nucleoside triphosphate hydrolases"/>
    <property type="match status" value="1"/>
</dbReference>
<dbReference type="InterPro" id="IPR010613">
    <property type="entry name" value="PES"/>
</dbReference>
<dbReference type="GO" id="GO:0008168">
    <property type="term" value="F:methyltransferase activity"/>
    <property type="evidence" value="ECO:0007669"/>
    <property type="project" value="UniProtKB-KW"/>
</dbReference>
<dbReference type="Pfam" id="PF00117">
    <property type="entry name" value="GATase"/>
    <property type="match status" value="1"/>
</dbReference>
<proteinExistence type="inferred from homology"/>
<keyword evidence="7" id="KW-0949">S-adenosyl-L-methionine</keyword>
<evidence type="ECO:0000256" key="9">
    <source>
        <dbReference type="ARBA" id="ARBA00023242"/>
    </source>
</evidence>
<name>A0AAW2H776_9NEOP</name>
<evidence type="ECO:0000256" key="8">
    <source>
        <dbReference type="ARBA" id="ARBA00022962"/>
    </source>
</evidence>
<evidence type="ECO:0000256" key="3">
    <source>
        <dbReference type="ARBA" id="ARBA00020203"/>
    </source>
</evidence>
<evidence type="ECO:0000259" key="10">
    <source>
        <dbReference type="Pfam" id="PF00117"/>
    </source>
</evidence>
<keyword evidence="6" id="KW-0808">Transferase</keyword>
<reference evidence="11" key="1">
    <citation type="journal article" date="2024" name="Gigascience">
        <title>Chromosome-level genome of the poultry shaft louse Menopon gallinae provides insight into the host-switching and adaptive evolution of parasitic lice.</title>
        <authorList>
            <person name="Xu Y."/>
            <person name="Ma L."/>
            <person name="Liu S."/>
            <person name="Liang Y."/>
            <person name="Liu Q."/>
            <person name="He Z."/>
            <person name="Tian L."/>
            <person name="Duan Y."/>
            <person name="Cai W."/>
            <person name="Li H."/>
            <person name="Song F."/>
        </authorList>
    </citation>
    <scope>NUCLEOTIDE SEQUENCE</scope>
    <source>
        <strain evidence="11">Cailab_2023a</strain>
    </source>
</reference>
<gene>
    <name evidence="11" type="ORF">PYX00_011304</name>
</gene>
<keyword evidence="9" id="KW-0539">Nucleus</keyword>
<keyword evidence="8" id="KW-0315">Glutamine amidotransferase</keyword>
<keyword evidence="5" id="KW-0489">Methyltransferase</keyword>
<dbReference type="Pfam" id="PF05148">
    <property type="entry name" value="Methyltransf_8"/>
    <property type="match status" value="1"/>
</dbReference>
<protein>
    <recommendedName>
        <fullName evidence="3">Ribosomal RNA-processing protein 8</fullName>
    </recommendedName>
</protein>
<accession>A0AAW2H776</accession>
<dbReference type="PANTHER" id="PTHR12787:SF0">
    <property type="entry name" value="RIBOSOMAL RNA-PROCESSING PROTEIN 8"/>
    <property type="match status" value="1"/>
</dbReference>
<comment type="caution">
    <text evidence="11">The sequence shown here is derived from an EMBL/GenBank/DDBJ whole genome shotgun (WGS) entry which is preliminary data.</text>
</comment>
<feature type="domain" description="Glutamine amidotransferase" evidence="10">
    <location>
        <begin position="253"/>
        <end position="435"/>
    </location>
</feature>
<dbReference type="InterPro" id="IPR017926">
    <property type="entry name" value="GATASE"/>
</dbReference>
<sequence>MRYVLITGDTNHGSVSASVTLILRQHGYRALLFKRSCDIVSEVFVLADGSEVDTCFGNYERILNTTFTGHSWISSISDVGGEDADVLVIESEADIGLQYNEETLRVRCIRDGERTLVQTDSFCFPLKSDSVYKIPFILESQGFFNVLRRLLHGGVSRDGTRKDEPWVHGTSSAGDVDARVLCRKQADMAQPGTPESSPECEDYAAHSTPAQAENSGRLLPGGREKPVCYGYAGVARSGRVVRVGIVGKFTKEDAYLSLSHALDFSAQHVGVEIRKTFLDAEDCELGEFDCIVVPGGFGKRGVEGKIRACRYARERGVPFLGICLGMQTSVIDVARHLLGLQHASSLEFGETPHPVVTSLGRRRLGDIEVCLQGRVGEIYRADTVVERHRHEFGVNAAYFCELERHMELSCTEGIVEAAVLRNHVFHVSVQYHPEFLAPTLPGALAPAVHPERPHMPMTRKFLQPPKKYISRANAMRVLKLHGDDFATLVVLLNVMPVRPKQRQCLDHMDTIYYRIEDVQRMINTQLFLDINRKNRLEKKRAEYAGLGRYKKDVVIDYFALAMSKYPTFESAVQGLPFSLKILYVKRWLVAPGPGGCANSEPSPDTQCRRVLQRFHEVVGRNFPLQRSFIGKDGFYLGTSVSACRVEWLVPFRLEERQESKVLDTLYPLCRAHVALVSMHLEKLAHGRGADTDATPRRRVLDGIVFKVNSALYRDVYELVIVSGGGSVAESSYKYILSDEEIHALEEGAVYVHPQFVFDALNCGELPDVQEYLAGREPPLHRSPFREERIAADEDELFTMSRLDGKAPCGAPPMSFKDEVEKRLEGGKFRFINERLSRDPHAKMSAALVSAYHRGFRSQAARWPERPLDLIRERLKKAELVVDMGCGEAELSRRHPFVVSIDLHPASSGVIVCDMNSTPLRSGSVDAAVFCLSLMQEDAGGPLREGSRVLRKGGKLLVAEAASRIAGVDSFVLDVENLGFTAVHKHVTKYFVLVEFKKLRETVGAPPVPLKPCVYKRR</sequence>
<dbReference type="InterPro" id="IPR029062">
    <property type="entry name" value="Class_I_gatase-like"/>
</dbReference>
<dbReference type="GO" id="GO:0005730">
    <property type="term" value="C:nucleolus"/>
    <property type="evidence" value="ECO:0007669"/>
    <property type="project" value="UniProtKB-SubCell"/>
</dbReference>
<dbReference type="Gene3D" id="3.40.50.880">
    <property type="match status" value="1"/>
</dbReference>
<dbReference type="InterPro" id="IPR029063">
    <property type="entry name" value="SAM-dependent_MTases_sf"/>
</dbReference>
<dbReference type="InterPro" id="IPR042036">
    <property type="entry name" value="RRP8_N"/>
</dbReference>
<dbReference type="GO" id="GO:0006364">
    <property type="term" value="P:rRNA processing"/>
    <property type="evidence" value="ECO:0007669"/>
    <property type="project" value="UniProtKB-KW"/>
</dbReference>
<dbReference type="EMBL" id="JARGDH010000006">
    <property type="protein sequence ID" value="KAL0265591.1"/>
    <property type="molecule type" value="Genomic_DNA"/>
</dbReference>
<evidence type="ECO:0000256" key="2">
    <source>
        <dbReference type="ARBA" id="ARBA00006301"/>
    </source>
</evidence>
<evidence type="ECO:0000256" key="6">
    <source>
        <dbReference type="ARBA" id="ARBA00022679"/>
    </source>
</evidence>
<evidence type="ECO:0000313" key="11">
    <source>
        <dbReference type="EMBL" id="KAL0265591.1"/>
    </source>
</evidence>
<dbReference type="PROSITE" id="PS51273">
    <property type="entry name" value="GATASE_TYPE_1"/>
    <property type="match status" value="1"/>
</dbReference>
<comment type="similarity">
    <text evidence="2">Belongs to the methyltransferase superfamily. RRP8 family.</text>
</comment>
<dbReference type="SUPFAM" id="SSF52317">
    <property type="entry name" value="Class I glutamine amidotransferase-like"/>
    <property type="match status" value="1"/>
</dbReference>
<dbReference type="GO" id="GO:0032259">
    <property type="term" value="P:methylation"/>
    <property type="evidence" value="ECO:0007669"/>
    <property type="project" value="UniProtKB-KW"/>
</dbReference>
<comment type="subcellular location">
    <subcellularLocation>
        <location evidence="1">Nucleus</location>
        <location evidence="1">Nucleolus</location>
    </subcellularLocation>
</comment>
<evidence type="ECO:0000256" key="5">
    <source>
        <dbReference type="ARBA" id="ARBA00022603"/>
    </source>
</evidence>
<dbReference type="InterPro" id="IPR007823">
    <property type="entry name" value="RRP8"/>
</dbReference>
<dbReference type="Gene3D" id="3.40.50.150">
    <property type="entry name" value="Vaccinia Virus protein VP39"/>
    <property type="match status" value="1"/>
</dbReference>
<evidence type="ECO:0000256" key="1">
    <source>
        <dbReference type="ARBA" id="ARBA00004604"/>
    </source>
</evidence>
<dbReference type="SUPFAM" id="SSF53335">
    <property type="entry name" value="S-adenosyl-L-methionine-dependent methyltransferases"/>
    <property type="match status" value="1"/>
</dbReference>
<keyword evidence="4" id="KW-0698">rRNA processing</keyword>
<dbReference type="PANTHER" id="PTHR12787">
    <property type="entry name" value="RIBOSOMAL RNA-PROCESSING PROTEIN 8"/>
    <property type="match status" value="1"/>
</dbReference>
<dbReference type="Gene3D" id="1.10.10.2150">
    <property type="entry name" value="Ribosomal RNA-processing protein 8, N-terminal domain"/>
    <property type="match status" value="1"/>
</dbReference>
<dbReference type="Gene3D" id="3.40.50.300">
    <property type="entry name" value="P-loop containing nucleotide triphosphate hydrolases"/>
    <property type="match status" value="1"/>
</dbReference>
<evidence type="ECO:0000256" key="7">
    <source>
        <dbReference type="ARBA" id="ARBA00022691"/>
    </source>
</evidence>
<organism evidence="11">
    <name type="scientific">Menopon gallinae</name>
    <name type="common">poultry shaft louse</name>
    <dbReference type="NCBI Taxonomy" id="328185"/>
    <lineage>
        <taxon>Eukaryota</taxon>
        <taxon>Metazoa</taxon>
        <taxon>Ecdysozoa</taxon>
        <taxon>Arthropoda</taxon>
        <taxon>Hexapoda</taxon>
        <taxon>Insecta</taxon>
        <taxon>Pterygota</taxon>
        <taxon>Neoptera</taxon>
        <taxon>Paraneoptera</taxon>
        <taxon>Psocodea</taxon>
        <taxon>Troctomorpha</taxon>
        <taxon>Phthiraptera</taxon>
        <taxon>Amblycera</taxon>
        <taxon>Menoponidae</taxon>
        <taxon>Menopon</taxon>
    </lineage>
</organism>
<dbReference type="AlphaFoldDB" id="A0AAW2H776"/>
<dbReference type="Pfam" id="PF06732">
    <property type="entry name" value="Pescadillo_N"/>
    <property type="match status" value="1"/>
</dbReference>